<reference evidence="2 3" key="1">
    <citation type="journal article" date="2021" name="Nat. Plants">
        <title>The Taxus genome provides insights into paclitaxel biosynthesis.</title>
        <authorList>
            <person name="Xiong X."/>
            <person name="Gou J."/>
            <person name="Liao Q."/>
            <person name="Li Y."/>
            <person name="Zhou Q."/>
            <person name="Bi G."/>
            <person name="Li C."/>
            <person name="Du R."/>
            <person name="Wang X."/>
            <person name="Sun T."/>
            <person name="Guo L."/>
            <person name="Liang H."/>
            <person name="Lu P."/>
            <person name="Wu Y."/>
            <person name="Zhang Z."/>
            <person name="Ro D.K."/>
            <person name="Shang Y."/>
            <person name="Huang S."/>
            <person name="Yan J."/>
        </authorList>
    </citation>
    <scope>NUCLEOTIDE SEQUENCE [LARGE SCALE GENOMIC DNA]</scope>
    <source>
        <strain evidence="2">Ta-2019</strain>
    </source>
</reference>
<proteinExistence type="predicted"/>
<dbReference type="PROSITE" id="PS50181">
    <property type="entry name" value="FBOX"/>
    <property type="match status" value="1"/>
</dbReference>
<dbReference type="Gene3D" id="2.120.10.80">
    <property type="entry name" value="Kelch-type beta propeller"/>
    <property type="match status" value="1"/>
</dbReference>
<protein>
    <recommendedName>
        <fullName evidence="1">F-box domain-containing protein</fullName>
    </recommendedName>
</protein>
<feature type="domain" description="F-box" evidence="1">
    <location>
        <begin position="1"/>
        <end position="41"/>
    </location>
</feature>
<comment type="caution">
    <text evidence="2">The sequence shown here is derived from an EMBL/GenBank/DDBJ whole genome shotgun (WGS) entry which is preliminary data.</text>
</comment>
<dbReference type="InterPro" id="IPR001810">
    <property type="entry name" value="F-box_dom"/>
</dbReference>
<dbReference type="AlphaFoldDB" id="A0AA38G583"/>
<dbReference type="SUPFAM" id="SSF117281">
    <property type="entry name" value="Kelch motif"/>
    <property type="match status" value="1"/>
</dbReference>
<sequence length="339" mass="39140">LPDDIGRECLLRVPLRSHSDMAAVCKRWKNTVKNPIFYQDRKKLGFSQHLIIVVDEANPTSLCESGYRLSIYDPLQNSRQILRSVPTEFQHYSYNSYCVSVNHKLIVMGLIKEAKEMVFVYDFSSGRWNRGADHLPHRNYFCCSVDCEKGLIYVAGGRDKDNKELRKEASVYNVEENSWELLPSMTWGVDSTNYNSGFIDGKLLLVCMWSGRLQIYDTKTSVWKALNACALRHCGLCMAAFSGLIHYFEWEAEVIEYNIVENQWRVAGTVPDNLRIDGHAVVWRDKIFVWGLDDGNSEKLLFYLFEPSRPEEHFQAAKPDKWTPINAENWIFSLAALEI</sequence>
<dbReference type="InterPro" id="IPR036047">
    <property type="entry name" value="F-box-like_dom_sf"/>
</dbReference>
<dbReference type="InterPro" id="IPR006652">
    <property type="entry name" value="Kelch_1"/>
</dbReference>
<dbReference type="CDD" id="cd22152">
    <property type="entry name" value="F-box_AtAFR-like"/>
    <property type="match status" value="1"/>
</dbReference>
<keyword evidence="3" id="KW-1185">Reference proteome</keyword>
<dbReference type="Pfam" id="PF00646">
    <property type="entry name" value="F-box"/>
    <property type="match status" value="1"/>
</dbReference>
<dbReference type="GO" id="GO:0080037">
    <property type="term" value="P:negative regulation of cytokinin-activated signaling pathway"/>
    <property type="evidence" value="ECO:0007669"/>
    <property type="project" value="InterPro"/>
</dbReference>
<evidence type="ECO:0000313" key="3">
    <source>
        <dbReference type="Proteomes" id="UP000824469"/>
    </source>
</evidence>
<dbReference type="GO" id="GO:2000762">
    <property type="term" value="P:regulation of phenylpropanoid metabolic process"/>
    <property type="evidence" value="ECO:0007669"/>
    <property type="project" value="InterPro"/>
</dbReference>
<accession>A0AA38G583</accession>
<dbReference type="InterPro" id="IPR044595">
    <property type="entry name" value="KMD1-4"/>
</dbReference>
<evidence type="ECO:0000259" key="1">
    <source>
        <dbReference type="PROSITE" id="PS50181"/>
    </source>
</evidence>
<feature type="non-terminal residue" evidence="2">
    <location>
        <position position="1"/>
    </location>
</feature>
<dbReference type="Pfam" id="PF01344">
    <property type="entry name" value="Kelch_1"/>
    <property type="match status" value="1"/>
</dbReference>
<dbReference type="EMBL" id="JAHRHJ020000004">
    <property type="protein sequence ID" value="KAH9317004.1"/>
    <property type="molecule type" value="Genomic_DNA"/>
</dbReference>
<name>A0AA38G583_TAXCH</name>
<dbReference type="OMA" id="PINAENW"/>
<dbReference type="SUPFAM" id="SSF81383">
    <property type="entry name" value="F-box domain"/>
    <property type="match status" value="1"/>
</dbReference>
<dbReference type="PANTHER" id="PTHR46407">
    <property type="entry name" value="OS02G0208700 PROTEIN"/>
    <property type="match status" value="1"/>
</dbReference>
<gene>
    <name evidence="2" type="ORF">KI387_018773</name>
</gene>
<dbReference type="Proteomes" id="UP000824469">
    <property type="component" value="Unassembled WGS sequence"/>
</dbReference>
<dbReference type="InterPro" id="IPR015915">
    <property type="entry name" value="Kelch-typ_b-propeller"/>
</dbReference>
<dbReference type="PANTHER" id="PTHR46407:SF3">
    <property type="entry name" value="OS02G0208700 PROTEIN"/>
    <property type="match status" value="1"/>
</dbReference>
<evidence type="ECO:0000313" key="2">
    <source>
        <dbReference type="EMBL" id="KAH9317004.1"/>
    </source>
</evidence>
<organism evidence="2 3">
    <name type="scientific">Taxus chinensis</name>
    <name type="common">Chinese yew</name>
    <name type="synonym">Taxus wallichiana var. chinensis</name>
    <dbReference type="NCBI Taxonomy" id="29808"/>
    <lineage>
        <taxon>Eukaryota</taxon>
        <taxon>Viridiplantae</taxon>
        <taxon>Streptophyta</taxon>
        <taxon>Embryophyta</taxon>
        <taxon>Tracheophyta</taxon>
        <taxon>Spermatophyta</taxon>
        <taxon>Pinopsida</taxon>
        <taxon>Pinidae</taxon>
        <taxon>Conifers II</taxon>
        <taxon>Cupressales</taxon>
        <taxon>Taxaceae</taxon>
        <taxon>Taxus</taxon>
    </lineage>
</organism>
<dbReference type="SMART" id="SM00256">
    <property type="entry name" value="FBOX"/>
    <property type="match status" value="1"/>
</dbReference>